<dbReference type="AlphaFoldDB" id="A0ABC8CV40"/>
<protein>
    <submittedName>
        <fullName evidence="1">Uncharacterized protein</fullName>
    </submittedName>
</protein>
<reference evidence="1 2" key="1">
    <citation type="submission" date="2018-01" db="EMBL/GenBank/DDBJ databases">
        <title>Genetic Diversity of Clostridium botulinum in seafood.</title>
        <authorList>
            <person name="Athira V."/>
            <person name="Arun Jyothi P.V."/>
            <person name="Lalitha K.V."/>
            <person name="Joseph T.C."/>
        </authorList>
    </citation>
    <scope>NUCLEOTIDE SEQUENCE [LARGE SCALE GENOMIC DNA]</scope>
    <source>
        <strain evidence="1 2">Mfbjulcb8</strain>
    </source>
</reference>
<sequence length="67" mass="7848">MSIYQENKRGCQLFSNLFDGNKGMHIAILIQLKKPTNHKKHRIIHLNSMVFLRYTSNILSNKIICFS</sequence>
<accession>A0ABC8CV40</accession>
<dbReference type="Proteomes" id="UP000240615">
    <property type="component" value="Chromosome"/>
</dbReference>
<evidence type="ECO:0000313" key="2">
    <source>
        <dbReference type="Proteomes" id="UP000240615"/>
    </source>
</evidence>
<name>A0ABC8CV40_CLOBO</name>
<evidence type="ECO:0000313" key="1">
    <source>
        <dbReference type="EMBL" id="AVQ38122.1"/>
    </source>
</evidence>
<dbReference type="EMBL" id="CP027777">
    <property type="protein sequence ID" value="AVQ38122.1"/>
    <property type="molecule type" value="Genomic_DNA"/>
</dbReference>
<proteinExistence type="predicted"/>
<organism evidence="1 2">
    <name type="scientific">Clostridium botulinum</name>
    <dbReference type="NCBI Taxonomy" id="1491"/>
    <lineage>
        <taxon>Bacteria</taxon>
        <taxon>Bacillati</taxon>
        <taxon>Bacillota</taxon>
        <taxon>Clostridia</taxon>
        <taxon>Eubacteriales</taxon>
        <taxon>Clostridiaceae</taxon>
        <taxon>Clostridium</taxon>
    </lineage>
</organism>
<gene>
    <name evidence="1" type="ORF">C7M56_05295</name>
</gene>